<feature type="compositionally biased region" description="Basic and acidic residues" evidence="1">
    <location>
        <begin position="1"/>
        <end position="12"/>
    </location>
</feature>
<proteinExistence type="predicted"/>
<feature type="region of interest" description="Disordered" evidence="1">
    <location>
        <begin position="121"/>
        <end position="144"/>
    </location>
</feature>
<organism evidence="2">
    <name type="scientific">Mesocestoides corti</name>
    <name type="common">Flatworm</name>
    <dbReference type="NCBI Taxonomy" id="53468"/>
    <lineage>
        <taxon>Eukaryota</taxon>
        <taxon>Metazoa</taxon>
        <taxon>Spiralia</taxon>
        <taxon>Lophotrochozoa</taxon>
        <taxon>Platyhelminthes</taxon>
        <taxon>Cestoda</taxon>
        <taxon>Eucestoda</taxon>
        <taxon>Cyclophyllidea</taxon>
        <taxon>Mesocestoididae</taxon>
        <taxon>Mesocestoides</taxon>
    </lineage>
</organism>
<protein>
    <submittedName>
        <fullName evidence="2">Protein phosphatase inhibitor 2</fullName>
    </submittedName>
</protein>
<name>A0A5K3FKQ0_MESCO</name>
<evidence type="ECO:0000256" key="1">
    <source>
        <dbReference type="SAM" id="MobiDB-lite"/>
    </source>
</evidence>
<feature type="region of interest" description="Disordered" evidence="1">
    <location>
        <begin position="179"/>
        <end position="207"/>
    </location>
</feature>
<feature type="compositionally biased region" description="Basic and acidic residues" evidence="1">
    <location>
        <begin position="28"/>
        <end position="66"/>
    </location>
</feature>
<feature type="compositionally biased region" description="Polar residues" evidence="1">
    <location>
        <begin position="198"/>
        <end position="207"/>
    </location>
</feature>
<sequence length="207" mass="23545">MEEIKHLPEKSILRKTAIKNRGQPSYPRDQRKAHQKPCFEDSIKATFIHDDDTTVKGDEVIEPLHEDEPDTANPHKTPADQQQQQQSKRKRWLRQAVSVDGERVPGKLLHQCSLDHGYMYRKSMPINDTDDSKLPQGDSGDVDLEDFQSQRDLVEQELRRQSKAPPGVSIRDLLACGSIIEDEDGEDEEEEKDVESVVTKNCSNTAS</sequence>
<feature type="region of interest" description="Disordered" evidence="1">
    <location>
        <begin position="1"/>
        <end position="100"/>
    </location>
</feature>
<feature type="compositionally biased region" description="Acidic residues" evidence="1">
    <location>
        <begin position="180"/>
        <end position="193"/>
    </location>
</feature>
<dbReference type="AlphaFoldDB" id="A0A5K3FKQ0"/>
<accession>A0A5K3FKQ0</accession>
<evidence type="ECO:0000313" key="2">
    <source>
        <dbReference type="WBParaSite" id="MCU_009042-RA"/>
    </source>
</evidence>
<reference evidence="2" key="1">
    <citation type="submission" date="2019-11" db="UniProtKB">
        <authorList>
            <consortium name="WormBaseParasite"/>
        </authorList>
    </citation>
    <scope>IDENTIFICATION</scope>
</reference>
<dbReference type="WBParaSite" id="MCU_009042-RA">
    <property type="protein sequence ID" value="MCU_009042-RA"/>
    <property type="gene ID" value="MCU_009042"/>
</dbReference>